<dbReference type="Gene3D" id="3.40.50.1820">
    <property type="entry name" value="alpha/beta hydrolase"/>
    <property type="match status" value="1"/>
</dbReference>
<evidence type="ECO:0000313" key="1">
    <source>
        <dbReference type="EMBL" id="APB31850.1"/>
    </source>
</evidence>
<reference evidence="1 2" key="1">
    <citation type="submission" date="2016-09" db="EMBL/GenBank/DDBJ databases">
        <title>Vagococcus teuberi sp. nov., isolated from the Malian artisanal sour milk fene.</title>
        <authorList>
            <person name="Wullschleger S."/>
            <person name="Seifert C."/>
            <person name="Baumgartner S."/>
            <person name="Lacroix C."/>
            <person name="Bonfoh B."/>
            <person name="Stevens M.J."/>
            <person name="Meile L."/>
        </authorList>
    </citation>
    <scope>NUCLEOTIDE SEQUENCE [LARGE SCALE GENOMIC DNA]</scope>
    <source>
        <strain evidence="1 2">DSM 21459</strain>
    </source>
</reference>
<dbReference type="SUPFAM" id="SSF53474">
    <property type="entry name" value="alpha/beta-Hydrolases"/>
    <property type="match status" value="1"/>
</dbReference>
<dbReference type="InterPro" id="IPR050266">
    <property type="entry name" value="AB_hydrolase_sf"/>
</dbReference>
<dbReference type="GO" id="GO:0016020">
    <property type="term" value="C:membrane"/>
    <property type="evidence" value="ECO:0007669"/>
    <property type="project" value="TreeGrafter"/>
</dbReference>
<protein>
    <recommendedName>
        <fullName evidence="3">Serine aminopeptidase S33 domain-containing protein</fullName>
    </recommendedName>
</protein>
<dbReference type="AlphaFoldDB" id="A0A1J0A7G3"/>
<dbReference type="RefSeq" id="WP_071457455.1">
    <property type="nucleotide sequence ID" value="NZ_CP017267.1"/>
</dbReference>
<evidence type="ECO:0000313" key="2">
    <source>
        <dbReference type="Proteomes" id="UP000191200"/>
    </source>
</evidence>
<name>A0A1J0A7G3_9ENTE</name>
<dbReference type="PANTHER" id="PTHR43798">
    <property type="entry name" value="MONOACYLGLYCEROL LIPASE"/>
    <property type="match status" value="1"/>
</dbReference>
<dbReference type="EMBL" id="CP017267">
    <property type="protein sequence ID" value="APB31850.1"/>
    <property type="molecule type" value="Genomic_DNA"/>
</dbReference>
<dbReference type="Proteomes" id="UP000191200">
    <property type="component" value="Chromosome"/>
</dbReference>
<dbReference type="PANTHER" id="PTHR43798:SF33">
    <property type="entry name" value="HYDROLASE, PUTATIVE (AFU_ORTHOLOGUE AFUA_2G14860)-RELATED"/>
    <property type="match status" value="1"/>
</dbReference>
<dbReference type="KEGG" id="vte:BHY08_08485"/>
<accession>A0A1J0A7G3</accession>
<dbReference type="InterPro" id="IPR029058">
    <property type="entry name" value="AB_hydrolase_fold"/>
</dbReference>
<dbReference type="STRING" id="519472.BHY08_08485"/>
<proteinExistence type="predicted"/>
<gene>
    <name evidence="1" type="ORF">BHY08_08485</name>
</gene>
<sequence length="212" mass="23918">MTKLVILHGLGQNEDDWEKVVEHIDVNSQIIPLFTAINKNSDVTIETIYPKISKKLDEITEPYYLCGLSLGGLLALMYTCKSTNRYLKGIIIASAIHKPIPKTINLFQSLLFTILPKKNFETIGLSKKQMIQLTSSINIDLTESLKRINLPSLILCGEKDTVNLKYAKQIHALIPSSDLSIVPNGKHELNKNSYLELSKAINYFIIKKESIY</sequence>
<keyword evidence="2" id="KW-1185">Reference proteome</keyword>
<dbReference type="OrthoDB" id="9775557at2"/>
<organism evidence="1 2">
    <name type="scientific">Vagococcus teuberi</name>
    <dbReference type="NCBI Taxonomy" id="519472"/>
    <lineage>
        <taxon>Bacteria</taxon>
        <taxon>Bacillati</taxon>
        <taxon>Bacillota</taxon>
        <taxon>Bacilli</taxon>
        <taxon>Lactobacillales</taxon>
        <taxon>Enterococcaceae</taxon>
        <taxon>Vagococcus</taxon>
    </lineage>
</organism>
<evidence type="ECO:0008006" key="3">
    <source>
        <dbReference type="Google" id="ProtNLM"/>
    </source>
</evidence>